<feature type="domain" description="DAGKc" evidence="2">
    <location>
        <begin position="173"/>
        <end position="312"/>
    </location>
</feature>
<dbReference type="Gene3D" id="2.60.200.40">
    <property type="match status" value="1"/>
</dbReference>
<sequence>MPDANANANADADAGDATLTLTTLATPPSGARAASAKTQPLLAVESRATDDAGAARDVLILSRDVILIQKEDALLVSEKAAPAKPGRSCAFWGRAPKPPSSIPYYNILWAEITEDQKHLRIDFVAQASQHVLEPRHVEFPIPALPAEQSPHGDNGEILPWVGRLMDRAYGNAARRKRAWVLVNPHAGTGGADKTWDKLVCPIFAAARMPLTVIRTTYSGQGVDLARDVNIDDYDIAIPCSGDGLPHEIFNGLAQRPDARRALSKIAVCHIPCGSGNAMSCNLYGTYRPTLAALAIVKGIPTPLDLISVTQGEKRIISFLSQALGMIADLDITTEHLRWMGASRFTYGFLVLAMKRKVYPCDIAVKVEIHHKDDVKEHYRRNISNAGSETETTETGQQSTHGGDLNNDNDDNHNGSGTSYGPSTAPSSSESEHSPGLPPLKYGTVMDKLPDGWELIPHEKLGTFYCGNMAYMAPDANFFAGALANDGLMDLITSDGDISPLKAIGLQMSVDSGHFFDSPIVSYRKVSAYRIIPRPGQDPTCCISIDGEAIPFEPFQAEVHKGLGLTLSKKGGFEAPGPINWDKVTNTERMRA</sequence>
<dbReference type="GO" id="GO:0016020">
    <property type="term" value="C:membrane"/>
    <property type="evidence" value="ECO:0007669"/>
    <property type="project" value="TreeGrafter"/>
</dbReference>
<dbReference type="InterPro" id="IPR050187">
    <property type="entry name" value="Lipid_Phosphate_FormReg"/>
</dbReference>
<name>A0AAE1CCK5_9PEZI</name>
<dbReference type="Proteomes" id="UP001270362">
    <property type="component" value="Unassembled WGS sequence"/>
</dbReference>
<dbReference type="SMART" id="SM00046">
    <property type="entry name" value="DAGKc"/>
    <property type="match status" value="1"/>
</dbReference>
<feature type="compositionally biased region" description="Low complexity" evidence="1">
    <location>
        <begin position="386"/>
        <end position="405"/>
    </location>
</feature>
<feature type="compositionally biased region" description="Low complexity" evidence="1">
    <location>
        <begin position="413"/>
        <end position="428"/>
    </location>
</feature>
<dbReference type="Pfam" id="PF24321">
    <property type="entry name" value="DUF7493"/>
    <property type="match status" value="1"/>
</dbReference>
<protein>
    <submittedName>
        <fullName evidence="3">ATP-NAD kinase-like domain-containing protein</fullName>
    </submittedName>
</protein>
<dbReference type="EMBL" id="JAULSO010000002">
    <property type="protein sequence ID" value="KAK3688621.1"/>
    <property type="molecule type" value="Genomic_DNA"/>
</dbReference>
<keyword evidence="3" id="KW-0418">Kinase</keyword>
<accession>A0AAE1CCK5</accession>
<evidence type="ECO:0000259" key="2">
    <source>
        <dbReference type="PROSITE" id="PS50146"/>
    </source>
</evidence>
<dbReference type="InterPro" id="IPR017438">
    <property type="entry name" value="ATP-NAD_kinase_N"/>
</dbReference>
<dbReference type="SUPFAM" id="SSF111331">
    <property type="entry name" value="NAD kinase/diacylglycerol kinase-like"/>
    <property type="match status" value="1"/>
</dbReference>
<dbReference type="InterPro" id="IPR055916">
    <property type="entry name" value="DUF7493"/>
</dbReference>
<dbReference type="GO" id="GO:0046512">
    <property type="term" value="P:sphingosine biosynthetic process"/>
    <property type="evidence" value="ECO:0007669"/>
    <property type="project" value="TreeGrafter"/>
</dbReference>
<dbReference type="PANTHER" id="PTHR12358:SF31">
    <property type="entry name" value="ACYLGLYCEROL KINASE, MITOCHONDRIAL"/>
    <property type="match status" value="1"/>
</dbReference>
<evidence type="ECO:0000313" key="4">
    <source>
        <dbReference type="Proteomes" id="UP001270362"/>
    </source>
</evidence>
<comment type="caution">
    <text evidence="3">The sequence shown here is derived from an EMBL/GenBank/DDBJ whole genome shotgun (WGS) entry which is preliminary data.</text>
</comment>
<dbReference type="GO" id="GO:0001727">
    <property type="term" value="F:lipid kinase activity"/>
    <property type="evidence" value="ECO:0007669"/>
    <property type="project" value="UniProtKB-ARBA"/>
</dbReference>
<dbReference type="Pfam" id="PF00781">
    <property type="entry name" value="DAGK_cat"/>
    <property type="match status" value="1"/>
</dbReference>
<dbReference type="PANTHER" id="PTHR12358">
    <property type="entry name" value="SPHINGOSINE KINASE"/>
    <property type="match status" value="1"/>
</dbReference>
<dbReference type="Gene3D" id="3.40.50.10330">
    <property type="entry name" value="Probable inorganic polyphosphate/atp-NAD kinase, domain 1"/>
    <property type="match status" value="1"/>
</dbReference>
<evidence type="ECO:0000313" key="3">
    <source>
        <dbReference type="EMBL" id="KAK3688621.1"/>
    </source>
</evidence>
<dbReference type="GO" id="GO:0005737">
    <property type="term" value="C:cytoplasm"/>
    <property type="evidence" value="ECO:0007669"/>
    <property type="project" value="TreeGrafter"/>
</dbReference>
<gene>
    <name evidence="3" type="ORF">B0T22DRAFT_159792</name>
</gene>
<dbReference type="InterPro" id="IPR016064">
    <property type="entry name" value="NAD/diacylglycerol_kinase_sf"/>
</dbReference>
<reference evidence="3" key="1">
    <citation type="journal article" date="2023" name="Mol. Phylogenet. Evol.">
        <title>Genome-scale phylogeny and comparative genomics of the fungal order Sordariales.</title>
        <authorList>
            <person name="Hensen N."/>
            <person name="Bonometti L."/>
            <person name="Westerberg I."/>
            <person name="Brannstrom I.O."/>
            <person name="Guillou S."/>
            <person name="Cros-Aarteil S."/>
            <person name="Calhoun S."/>
            <person name="Haridas S."/>
            <person name="Kuo A."/>
            <person name="Mondo S."/>
            <person name="Pangilinan J."/>
            <person name="Riley R."/>
            <person name="LaButti K."/>
            <person name="Andreopoulos B."/>
            <person name="Lipzen A."/>
            <person name="Chen C."/>
            <person name="Yan M."/>
            <person name="Daum C."/>
            <person name="Ng V."/>
            <person name="Clum A."/>
            <person name="Steindorff A."/>
            <person name="Ohm R.A."/>
            <person name="Martin F."/>
            <person name="Silar P."/>
            <person name="Natvig D.O."/>
            <person name="Lalanne C."/>
            <person name="Gautier V."/>
            <person name="Ament-Velasquez S.L."/>
            <person name="Kruys A."/>
            <person name="Hutchinson M.I."/>
            <person name="Powell A.J."/>
            <person name="Barry K."/>
            <person name="Miller A.N."/>
            <person name="Grigoriev I.V."/>
            <person name="Debuchy R."/>
            <person name="Gladieux P."/>
            <person name="Hiltunen Thoren M."/>
            <person name="Johannesson H."/>
        </authorList>
    </citation>
    <scope>NUCLEOTIDE SEQUENCE</scope>
    <source>
        <strain evidence="3">CBS 314.62</strain>
    </source>
</reference>
<dbReference type="GO" id="GO:0016773">
    <property type="term" value="F:phosphotransferase activity, alcohol group as acceptor"/>
    <property type="evidence" value="ECO:0007669"/>
    <property type="project" value="UniProtKB-ARBA"/>
</dbReference>
<dbReference type="PROSITE" id="PS50146">
    <property type="entry name" value="DAGK"/>
    <property type="match status" value="1"/>
</dbReference>
<organism evidence="3 4">
    <name type="scientific">Podospora appendiculata</name>
    <dbReference type="NCBI Taxonomy" id="314037"/>
    <lineage>
        <taxon>Eukaryota</taxon>
        <taxon>Fungi</taxon>
        <taxon>Dikarya</taxon>
        <taxon>Ascomycota</taxon>
        <taxon>Pezizomycotina</taxon>
        <taxon>Sordariomycetes</taxon>
        <taxon>Sordariomycetidae</taxon>
        <taxon>Sordariales</taxon>
        <taxon>Podosporaceae</taxon>
        <taxon>Podospora</taxon>
    </lineage>
</organism>
<dbReference type="AlphaFoldDB" id="A0AAE1CCK5"/>
<proteinExistence type="predicted"/>
<evidence type="ECO:0000256" key="1">
    <source>
        <dbReference type="SAM" id="MobiDB-lite"/>
    </source>
</evidence>
<reference evidence="3" key="2">
    <citation type="submission" date="2023-06" db="EMBL/GenBank/DDBJ databases">
        <authorList>
            <consortium name="Lawrence Berkeley National Laboratory"/>
            <person name="Haridas S."/>
            <person name="Hensen N."/>
            <person name="Bonometti L."/>
            <person name="Westerberg I."/>
            <person name="Brannstrom I.O."/>
            <person name="Guillou S."/>
            <person name="Cros-Aarteil S."/>
            <person name="Calhoun S."/>
            <person name="Kuo A."/>
            <person name="Mondo S."/>
            <person name="Pangilinan J."/>
            <person name="Riley R."/>
            <person name="Labutti K."/>
            <person name="Andreopoulos B."/>
            <person name="Lipzen A."/>
            <person name="Chen C."/>
            <person name="Yanf M."/>
            <person name="Daum C."/>
            <person name="Ng V."/>
            <person name="Clum A."/>
            <person name="Steindorff A."/>
            <person name="Ohm R."/>
            <person name="Martin F."/>
            <person name="Silar P."/>
            <person name="Natvig D."/>
            <person name="Lalanne C."/>
            <person name="Gautier V."/>
            <person name="Ament-Velasquez S.L."/>
            <person name="Kruys A."/>
            <person name="Hutchinson M.I."/>
            <person name="Powell A.J."/>
            <person name="Barry K."/>
            <person name="Miller A.N."/>
            <person name="Grigoriev I.V."/>
            <person name="Debuchy R."/>
            <person name="Gladieux P."/>
            <person name="Thoren M.H."/>
            <person name="Johannesson H."/>
        </authorList>
    </citation>
    <scope>NUCLEOTIDE SEQUENCE</scope>
    <source>
        <strain evidence="3">CBS 314.62</strain>
    </source>
</reference>
<feature type="region of interest" description="Disordered" evidence="1">
    <location>
        <begin position="380"/>
        <end position="440"/>
    </location>
</feature>
<dbReference type="InterPro" id="IPR001206">
    <property type="entry name" value="Diacylglycerol_kinase_cat_dom"/>
</dbReference>
<keyword evidence="4" id="KW-1185">Reference proteome</keyword>
<keyword evidence="3" id="KW-0808">Transferase</keyword>